<dbReference type="Pfam" id="PF00293">
    <property type="entry name" value="NUDIX"/>
    <property type="match status" value="1"/>
</dbReference>
<dbReference type="Gene3D" id="6.10.250.1120">
    <property type="match status" value="1"/>
</dbReference>
<dbReference type="InterPro" id="IPR015797">
    <property type="entry name" value="NUDIX_hydrolase-like_dom_sf"/>
</dbReference>
<dbReference type="RefSeq" id="WP_411800580.1">
    <property type="nucleotide sequence ID" value="NZ_CP017195.1"/>
</dbReference>
<evidence type="ECO:0000313" key="5">
    <source>
        <dbReference type="Proteomes" id="UP000516280"/>
    </source>
</evidence>
<dbReference type="InterPro" id="IPR059176">
    <property type="entry name" value="UDP-X_N"/>
</dbReference>
<dbReference type="AlphaFoldDB" id="A0A7L4WDV8"/>
<name>A0A7L4WDV8_9LACT</name>
<proteinExistence type="predicted"/>
<gene>
    <name evidence="4" type="ORF">BHS01_03955</name>
</gene>
<dbReference type="EMBL" id="CP017195">
    <property type="protein sequence ID" value="QDJ27741.1"/>
    <property type="molecule type" value="Genomic_DNA"/>
</dbReference>
<dbReference type="GO" id="GO:0016787">
    <property type="term" value="F:hydrolase activity"/>
    <property type="evidence" value="ECO:0007669"/>
    <property type="project" value="UniProtKB-KW"/>
</dbReference>
<organism evidence="4 5">
    <name type="scientific">Pseudolactococcus paracarnosus</name>
    <dbReference type="NCBI Taxonomy" id="2749962"/>
    <lineage>
        <taxon>Bacteria</taxon>
        <taxon>Bacillati</taxon>
        <taxon>Bacillota</taxon>
        <taxon>Bacilli</taxon>
        <taxon>Lactobacillales</taxon>
        <taxon>Streptococcaceae</taxon>
        <taxon>Pseudolactococcus</taxon>
    </lineage>
</organism>
<dbReference type="Proteomes" id="UP000516280">
    <property type="component" value="Chromosome"/>
</dbReference>
<dbReference type="Pfam" id="PF12535">
    <property type="entry name" value="Nudix_N"/>
    <property type="match status" value="1"/>
</dbReference>
<dbReference type="SUPFAM" id="SSF55811">
    <property type="entry name" value="Nudix"/>
    <property type="match status" value="1"/>
</dbReference>
<dbReference type="InterPro" id="IPR000086">
    <property type="entry name" value="NUDIX_hydrolase_dom"/>
</dbReference>
<evidence type="ECO:0000259" key="3">
    <source>
        <dbReference type="PROSITE" id="PS51462"/>
    </source>
</evidence>
<dbReference type="KEGG" id="lpaa:BHS01_03955"/>
<feature type="domain" description="Nudix hydrolase" evidence="3">
    <location>
        <begin position="67"/>
        <end position="192"/>
    </location>
</feature>
<dbReference type="PANTHER" id="PTHR43046:SF16">
    <property type="entry name" value="ADP-RIBOSE PYROPHOSPHATASE YJHB-RELATED"/>
    <property type="match status" value="1"/>
</dbReference>
<reference evidence="4 5" key="1">
    <citation type="submission" date="2016-09" db="EMBL/GenBank/DDBJ databases">
        <title>Lactic acid bacteria from MAP meat Genome sequencing and assembly.</title>
        <authorList>
            <person name="Behr J."/>
            <person name="Hilgarth M."/>
            <person name="Vogel R.F."/>
        </authorList>
    </citation>
    <scope>NUCLEOTIDE SEQUENCE [LARGE SCALE GENOMIC DNA]</scope>
    <source>
        <strain evidence="4 5">TMW21615</strain>
    </source>
</reference>
<evidence type="ECO:0000256" key="2">
    <source>
        <dbReference type="ARBA" id="ARBA00022801"/>
    </source>
</evidence>
<dbReference type="PROSITE" id="PS51462">
    <property type="entry name" value="NUDIX"/>
    <property type="match status" value="1"/>
</dbReference>
<dbReference type="PANTHER" id="PTHR43046">
    <property type="entry name" value="GDP-MANNOSE MANNOSYL HYDROLASE"/>
    <property type="match status" value="1"/>
</dbReference>
<accession>A0A7L4WDV8</accession>
<protein>
    <recommendedName>
        <fullName evidence="3">Nudix hydrolase domain-containing protein</fullName>
    </recommendedName>
</protein>
<evidence type="ECO:0000256" key="1">
    <source>
        <dbReference type="ARBA" id="ARBA00001946"/>
    </source>
</evidence>
<comment type="cofactor">
    <cofactor evidence="1">
        <name>Mg(2+)</name>
        <dbReference type="ChEBI" id="CHEBI:18420"/>
    </cofactor>
</comment>
<evidence type="ECO:0000313" key="4">
    <source>
        <dbReference type="EMBL" id="QDJ27741.1"/>
    </source>
</evidence>
<sequence length="204" mass="23017">MMSEELVLILQRMLAITDTGLVFGSDAFDRARYAELRDLLAELIEQTALLDRSEVTALLSPVGHYATPLIDTRALVVNSSDEILLVRDRRDKTWALPGGFGEVGVSVKENILKELKEEAGVEAEVDRLLAVFDSNKHQLQATQFFKLCFLCTSLATEFEPNNEITEVAYFAMDNLPDLSTKRITQRQLEILMKRYKDGGQVYLD</sequence>
<dbReference type="Gene3D" id="3.90.79.10">
    <property type="entry name" value="Nucleoside Triphosphate Pyrophosphohydrolase"/>
    <property type="match status" value="1"/>
</dbReference>
<keyword evidence="2" id="KW-0378">Hydrolase</keyword>